<dbReference type="CDD" id="cd02440">
    <property type="entry name" value="AdoMet_MTases"/>
    <property type="match status" value="1"/>
</dbReference>
<dbReference type="InterPro" id="IPR002052">
    <property type="entry name" value="DNA_methylase_N6_adenine_CS"/>
</dbReference>
<dbReference type="GO" id="GO:0032259">
    <property type="term" value="P:methylation"/>
    <property type="evidence" value="ECO:0007669"/>
    <property type="project" value="UniProtKB-KW"/>
</dbReference>
<dbReference type="PANTHER" id="PTHR47739:SF1">
    <property type="entry name" value="TRNA1(VAL) (ADENINE(37)-N6)-METHYLTRANSFERASE"/>
    <property type="match status" value="1"/>
</dbReference>
<dbReference type="InterPro" id="IPR050210">
    <property type="entry name" value="tRNA_Adenine-N(6)_MTase"/>
</dbReference>
<evidence type="ECO:0000256" key="1">
    <source>
        <dbReference type="ARBA" id="ARBA00022603"/>
    </source>
</evidence>
<proteinExistence type="predicted"/>
<dbReference type="OrthoDB" id="5489421at2"/>
<dbReference type="InterPro" id="IPR007848">
    <property type="entry name" value="Small_mtfrase_dom"/>
</dbReference>
<dbReference type="InterPro" id="IPR029063">
    <property type="entry name" value="SAM-dependent_MTases_sf"/>
</dbReference>
<dbReference type="STRING" id="1005928.SAMN04487859_10444"/>
<evidence type="ECO:0000313" key="5">
    <source>
        <dbReference type="Proteomes" id="UP000198599"/>
    </source>
</evidence>
<protein>
    <submittedName>
        <fullName evidence="4">tRNA1(Val) A37 N6-methylase TrmN6</fullName>
    </submittedName>
</protein>
<evidence type="ECO:0000259" key="3">
    <source>
        <dbReference type="Pfam" id="PF05175"/>
    </source>
</evidence>
<keyword evidence="2" id="KW-0949">S-adenosyl-L-methionine</keyword>
<organism evidence="4 5">
    <name type="scientific">Roseovarius lutimaris</name>
    <dbReference type="NCBI Taxonomy" id="1005928"/>
    <lineage>
        <taxon>Bacteria</taxon>
        <taxon>Pseudomonadati</taxon>
        <taxon>Pseudomonadota</taxon>
        <taxon>Alphaproteobacteria</taxon>
        <taxon>Rhodobacterales</taxon>
        <taxon>Roseobacteraceae</taxon>
        <taxon>Roseovarius</taxon>
    </lineage>
</organism>
<evidence type="ECO:0000256" key="2">
    <source>
        <dbReference type="ARBA" id="ARBA00022691"/>
    </source>
</evidence>
<keyword evidence="5" id="KW-1185">Reference proteome</keyword>
<keyword evidence="1 4" id="KW-0808">Transferase</keyword>
<dbReference type="GO" id="GO:0008170">
    <property type="term" value="F:N-methyltransferase activity"/>
    <property type="evidence" value="ECO:0007669"/>
    <property type="project" value="UniProtKB-ARBA"/>
</dbReference>
<dbReference type="GO" id="GO:0003676">
    <property type="term" value="F:nucleic acid binding"/>
    <property type="evidence" value="ECO:0007669"/>
    <property type="project" value="InterPro"/>
</dbReference>
<evidence type="ECO:0000313" key="4">
    <source>
        <dbReference type="EMBL" id="SFN52639.1"/>
    </source>
</evidence>
<keyword evidence="1 4" id="KW-0489">Methyltransferase</keyword>
<dbReference type="PANTHER" id="PTHR47739">
    <property type="entry name" value="TRNA1(VAL) (ADENINE(37)-N6)-METHYLTRANSFERASE"/>
    <property type="match status" value="1"/>
</dbReference>
<dbReference type="Proteomes" id="UP000198599">
    <property type="component" value="Unassembled WGS sequence"/>
</dbReference>
<dbReference type="Gene3D" id="3.40.50.150">
    <property type="entry name" value="Vaccinia Virus protein VP39"/>
    <property type="match status" value="1"/>
</dbReference>
<dbReference type="SUPFAM" id="SSF53335">
    <property type="entry name" value="S-adenosyl-L-methionine-dependent methyltransferases"/>
    <property type="match status" value="1"/>
</dbReference>
<accession>A0A1I4ZRM5</accession>
<feature type="domain" description="Methyltransferase small" evidence="3">
    <location>
        <begin position="42"/>
        <end position="136"/>
    </location>
</feature>
<dbReference type="AlphaFoldDB" id="A0A1I4ZRM5"/>
<sequence>MGSTLRCDSFDATELSQDAFLGGRLVIGQPKDGYRAGVDPVLLAASIPARAGERVLDLGCGGGVAGLCLAARVPGVLVTGLEVQPAYADLARRNAEANNLALDVVTGDLSNMPDTLRQQQFDHVIANPPYFDRRKSTAARDMGRERAMGEGLALADWVRAAARRVAQKGSVTFIQRADRLPDLMAAAMVHLGSLEVLPLIPRRGRVARLVLLRGRKGGRAGFRLHDGWLLHEGPEHVQGGEKYTAATSEVLRNAAALPFPV</sequence>
<name>A0A1I4ZRM5_9RHOB</name>
<reference evidence="5" key="1">
    <citation type="submission" date="2016-10" db="EMBL/GenBank/DDBJ databases">
        <authorList>
            <person name="Varghese N."/>
            <person name="Submissions S."/>
        </authorList>
    </citation>
    <scope>NUCLEOTIDE SEQUENCE [LARGE SCALE GENOMIC DNA]</scope>
    <source>
        <strain evidence="5">DSM 28463</strain>
    </source>
</reference>
<dbReference type="GO" id="GO:0008757">
    <property type="term" value="F:S-adenosylmethionine-dependent methyltransferase activity"/>
    <property type="evidence" value="ECO:0007669"/>
    <property type="project" value="UniProtKB-ARBA"/>
</dbReference>
<gene>
    <name evidence="4" type="ORF">SAMN04487859_10444</name>
</gene>
<dbReference type="EMBL" id="FOVP01000004">
    <property type="protein sequence ID" value="SFN52639.1"/>
    <property type="molecule type" value="Genomic_DNA"/>
</dbReference>
<dbReference type="PROSITE" id="PS00092">
    <property type="entry name" value="N6_MTASE"/>
    <property type="match status" value="1"/>
</dbReference>
<dbReference type="Pfam" id="PF05175">
    <property type="entry name" value="MTS"/>
    <property type="match status" value="1"/>
</dbReference>